<feature type="domain" description="HTH araC/xylS-type" evidence="4">
    <location>
        <begin position="217"/>
        <end position="314"/>
    </location>
</feature>
<keyword evidence="2" id="KW-0238">DNA-binding</keyword>
<sequence length="317" mass="33282">MSVVVAPPRPAPDLVGEALHRLRVAGVFYCRTEAAGAWAVDMPAFGDCLTFHVVTEGEVGIAVPGAAPVHLHAGDLALVPHGRGHVLASDLDAPSLGRVDHLPQEYVTESYSVLRHDGDGPRSGLVCGVLTVDGPAARPLLDLLPAVVHVPASPSATPWLTRTLELMADELAHVRPGGEAVLTRLADVLVIQAVRAWLDAQEPLTGWIGGLRDPYVGAALAAVHRDPAHPWTVASLARTAAMSRSAFAARFTQVVGVPVMAYVQTWRMHVAADRLARGDGVAQAAVAAGYASAAAFSRAFTRATGRPPGSVRRREPV</sequence>
<dbReference type="PANTHER" id="PTHR46796">
    <property type="entry name" value="HTH-TYPE TRANSCRIPTIONAL ACTIVATOR RHAS-RELATED"/>
    <property type="match status" value="1"/>
</dbReference>
<evidence type="ECO:0000256" key="3">
    <source>
        <dbReference type="ARBA" id="ARBA00023163"/>
    </source>
</evidence>
<dbReference type="Pfam" id="PF12833">
    <property type="entry name" value="HTH_18"/>
    <property type="match status" value="1"/>
</dbReference>
<dbReference type="InterPro" id="IPR050204">
    <property type="entry name" value="AraC_XylS_family_regulators"/>
</dbReference>
<reference evidence="5 6" key="1">
    <citation type="submission" date="2021-01" db="EMBL/GenBank/DDBJ databases">
        <title>Whole genome shotgun sequence of Cellulomonas phragmiteti NBRC 110785.</title>
        <authorList>
            <person name="Komaki H."/>
            <person name="Tamura T."/>
        </authorList>
    </citation>
    <scope>NUCLEOTIDE SEQUENCE [LARGE SCALE GENOMIC DNA]</scope>
    <source>
        <strain evidence="5 6">NBRC 110785</strain>
    </source>
</reference>
<proteinExistence type="predicted"/>
<dbReference type="Proteomes" id="UP000614741">
    <property type="component" value="Unassembled WGS sequence"/>
</dbReference>
<dbReference type="Pfam" id="PF12852">
    <property type="entry name" value="Cupin_6"/>
    <property type="match status" value="1"/>
</dbReference>
<dbReference type="PROSITE" id="PS00041">
    <property type="entry name" value="HTH_ARAC_FAMILY_1"/>
    <property type="match status" value="1"/>
</dbReference>
<keyword evidence="1" id="KW-0805">Transcription regulation</keyword>
<dbReference type="PROSITE" id="PS01124">
    <property type="entry name" value="HTH_ARAC_FAMILY_2"/>
    <property type="match status" value="1"/>
</dbReference>
<evidence type="ECO:0000259" key="4">
    <source>
        <dbReference type="PROSITE" id="PS01124"/>
    </source>
</evidence>
<evidence type="ECO:0000313" key="5">
    <source>
        <dbReference type="EMBL" id="GIG41256.1"/>
    </source>
</evidence>
<organism evidence="5 6">
    <name type="scientific">Cellulomonas phragmiteti</name>
    <dbReference type="NCBI Taxonomy" id="478780"/>
    <lineage>
        <taxon>Bacteria</taxon>
        <taxon>Bacillati</taxon>
        <taxon>Actinomycetota</taxon>
        <taxon>Actinomycetes</taxon>
        <taxon>Micrococcales</taxon>
        <taxon>Cellulomonadaceae</taxon>
        <taxon>Cellulomonas</taxon>
    </lineage>
</organism>
<dbReference type="EMBL" id="BONP01000022">
    <property type="protein sequence ID" value="GIG41256.1"/>
    <property type="molecule type" value="Genomic_DNA"/>
</dbReference>
<dbReference type="SUPFAM" id="SSF46689">
    <property type="entry name" value="Homeodomain-like"/>
    <property type="match status" value="2"/>
</dbReference>
<gene>
    <name evidence="5" type="ORF">Cph01nite_30180</name>
</gene>
<dbReference type="PANTHER" id="PTHR46796:SF7">
    <property type="entry name" value="ARAC FAMILY TRANSCRIPTIONAL REGULATOR"/>
    <property type="match status" value="1"/>
</dbReference>
<comment type="caution">
    <text evidence="5">The sequence shown here is derived from an EMBL/GenBank/DDBJ whole genome shotgun (WGS) entry which is preliminary data.</text>
</comment>
<keyword evidence="6" id="KW-1185">Reference proteome</keyword>
<dbReference type="SMART" id="SM00342">
    <property type="entry name" value="HTH_ARAC"/>
    <property type="match status" value="1"/>
</dbReference>
<evidence type="ECO:0000313" key="6">
    <source>
        <dbReference type="Proteomes" id="UP000614741"/>
    </source>
</evidence>
<dbReference type="InterPro" id="IPR032783">
    <property type="entry name" value="AraC_lig"/>
</dbReference>
<accession>A0ABQ4DQR6</accession>
<name>A0ABQ4DQR6_9CELL</name>
<dbReference type="InterPro" id="IPR018060">
    <property type="entry name" value="HTH_AraC"/>
</dbReference>
<dbReference type="InterPro" id="IPR018062">
    <property type="entry name" value="HTH_AraC-typ_CS"/>
</dbReference>
<evidence type="ECO:0000256" key="1">
    <source>
        <dbReference type="ARBA" id="ARBA00023015"/>
    </source>
</evidence>
<dbReference type="Gene3D" id="1.10.10.60">
    <property type="entry name" value="Homeodomain-like"/>
    <property type="match status" value="1"/>
</dbReference>
<evidence type="ECO:0000256" key="2">
    <source>
        <dbReference type="ARBA" id="ARBA00023125"/>
    </source>
</evidence>
<dbReference type="InterPro" id="IPR009057">
    <property type="entry name" value="Homeodomain-like_sf"/>
</dbReference>
<protein>
    <submittedName>
        <fullName evidence="5">AraC family transcriptional regulator</fullName>
    </submittedName>
</protein>
<keyword evidence="3" id="KW-0804">Transcription</keyword>
<dbReference type="RefSeq" id="WP_203675548.1">
    <property type="nucleotide sequence ID" value="NZ_BONP01000022.1"/>
</dbReference>